<protein>
    <submittedName>
        <fullName evidence="2">Uncharacterized protein</fullName>
    </submittedName>
</protein>
<evidence type="ECO:0000256" key="1">
    <source>
        <dbReference type="SAM" id="MobiDB-lite"/>
    </source>
</evidence>
<organism evidence="2 3">
    <name type="scientific">Pseudonocardia cypriaca</name>
    <dbReference type="NCBI Taxonomy" id="882449"/>
    <lineage>
        <taxon>Bacteria</taxon>
        <taxon>Bacillati</taxon>
        <taxon>Actinomycetota</taxon>
        <taxon>Actinomycetes</taxon>
        <taxon>Pseudonocardiales</taxon>
        <taxon>Pseudonocardiaceae</taxon>
        <taxon>Pseudonocardia</taxon>
    </lineage>
</organism>
<comment type="caution">
    <text evidence="2">The sequence shown here is derived from an EMBL/GenBank/DDBJ whole genome shotgun (WGS) entry which is preliminary data.</text>
</comment>
<feature type="region of interest" description="Disordered" evidence="1">
    <location>
        <begin position="1"/>
        <end position="23"/>
    </location>
</feature>
<proteinExistence type="predicted"/>
<name>A0A543GIN3_9PSEU</name>
<evidence type="ECO:0000313" key="3">
    <source>
        <dbReference type="Proteomes" id="UP000319818"/>
    </source>
</evidence>
<dbReference type="RefSeq" id="WP_170225639.1">
    <property type="nucleotide sequence ID" value="NZ_VFPH01000001.1"/>
</dbReference>
<dbReference type="AlphaFoldDB" id="A0A543GIN3"/>
<feature type="compositionally biased region" description="Basic and acidic residues" evidence="1">
    <location>
        <begin position="14"/>
        <end position="23"/>
    </location>
</feature>
<sequence>MIKVWLSKSASPHQPDEHPKGDVIREFDGGHLAILSSTKTPLAVYAPDTWAKAFRTD</sequence>
<keyword evidence="3" id="KW-1185">Reference proteome</keyword>
<reference evidence="2 3" key="1">
    <citation type="submission" date="2019-06" db="EMBL/GenBank/DDBJ databases">
        <title>Sequencing the genomes of 1000 actinobacteria strains.</title>
        <authorList>
            <person name="Klenk H.-P."/>
        </authorList>
    </citation>
    <scope>NUCLEOTIDE SEQUENCE [LARGE SCALE GENOMIC DNA]</scope>
    <source>
        <strain evidence="2 3">DSM 45511</strain>
    </source>
</reference>
<dbReference type="Proteomes" id="UP000319818">
    <property type="component" value="Unassembled WGS sequence"/>
</dbReference>
<accession>A0A543GIN3</accession>
<evidence type="ECO:0000313" key="2">
    <source>
        <dbReference type="EMBL" id="TQM45943.1"/>
    </source>
</evidence>
<dbReference type="EMBL" id="VFPH01000001">
    <property type="protein sequence ID" value="TQM45943.1"/>
    <property type="molecule type" value="Genomic_DNA"/>
</dbReference>
<gene>
    <name evidence="2" type="ORF">FB388_3344</name>
</gene>